<accession>A0AAN6H8M1</accession>
<evidence type="ECO:0000259" key="3">
    <source>
        <dbReference type="PROSITE" id="PS51545"/>
    </source>
</evidence>
<dbReference type="PROSITE" id="PS00973">
    <property type="entry name" value="USP_2"/>
    <property type="match status" value="1"/>
</dbReference>
<dbReference type="EMBL" id="JAUJLE010000342">
    <property type="protein sequence ID" value="KAK0959908.1"/>
    <property type="molecule type" value="Genomic_DNA"/>
</dbReference>
<dbReference type="GO" id="GO:0004843">
    <property type="term" value="F:cysteine-type deubiquitinase activity"/>
    <property type="evidence" value="ECO:0007669"/>
    <property type="project" value="InterPro"/>
</dbReference>
<dbReference type="Gene3D" id="3.90.70.10">
    <property type="entry name" value="Cysteine proteinases"/>
    <property type="match status" value="1"/>
</dbReference>
<evidence type="ECO:0000259" key="2">
    <source>
        <dbReference type="PROSITE" id="PS50235"/>
    </source>
</evidence>
<dbReference type="InterPro" id="IPR018200">
    <property type="entry name" value="USP_CS"/>
</dbReference>
<feature type="compositionally biased region" description="Acidic residues" evidence="1">
    <location>
        <begin position="2817"/>
        <end position="2842"/>
    </location>
</feature>
<feature type="domain" description="PIK helical" evidence="3">
    <location>
        <begin position="1"/>
        <end position="120"/>
    </location>
</feature>
<protein>
    <recommendedName>
        <fullName evidence="6">USP domain-containing protein</fullName>
    </recommendedName>
</protein>
<dbReference type="Pfam" id="PF11522">
    <property type="entry name" value="Pik1"/>
    <property type="match status" value="1"/>
</dbReference>
<name>A0AAN6H8M1_9PEZI</name>
<keyword evidence="5" id="KW-1185">Reference proteome</keyword>
<dbReference type="GO" id="GO:0005634">
    <property type="term" value="C:nucleus"/>
    <property type="evidence" value="ECO:0007669"/>
    <property type="project" value="TreeGrafter"/>
</dbReference>
<dbReference type="Proteomes" id="UP001175353">
    <property type="component" value="Unassembled WGS sequence"/>
</dbReference>
<feature type="compositionally biased region" description="Polar residues" evidence="1">
    <location>
        <begin position="230"/>
        <end position="243"/>
    </location>
</feature>
<dbReference type="Pfam" id="PF21245">
    <property type="entry name" value="PI4KB-PIK1_PIK"/>
    <property type="match status" value="1"/>
</dbReference>
<dbReference type="SUPFAM" id="SSF54001">
    <property type="entry name" value="Cysteine proteinases"/>
    <property type="match status" value="1"/>
</dbReference>
<dbReference type="PROSITE" id="PS50235">
    <property type="entry name" value="USP_3"/>
    <property type="match status" value="1"/>
</dbReference>
<dbReference type="InterPro" id="IPR001394">
    <property type="entry name" value="Peptidase_C19_UCH"/>
</dbReference>
<dbReference type="InterPro" id="IPR021601">
    <property type="entry name" value="Phosphatidylino_kinase_fungi"/>
</dbReference>
<dbReference type="GO" id="GO:0005829">
    <property type="term" value="C:cytosol"/>
    <property type="evidence" value="ECO:0007669"/>
    <property type="project" value="TreeGrafter"/>
</dbReference>
<feature type="region of interest" description="Disordered" evidence="1">
    <location>
        <begin position="2809"/>
        <end position="2842"/>
    </location>
</feature>
<dbReference type="InterPro" id="IPR049160">
    <property type="entry name" value="PI4KB-PIK1_PIK"/>
</dbReference>
<feature type="domain" description="USP" evidence="2">
    <location>
        <begin position="1901"/>
        <end position="2219"/>
    </location>
</feature>
<reference evidence="4" key="1">
    <citation type="submission" date="2023-06" db="EMBL/GenBank/DDBJ databases">
        <title>Black Yeasts Isolated from many extreme environments.</title>
        <authorList>
            <person name="Coleine C."/>
            <person name="Stajich J.E."/>
            <person name="Selbmann L."/>
        </authorList>
    </citation>
    <scope>NUCLEOTIDE SEQUENCE</scope>
    <source>
        <strain evidence="4">CCFEE 5200</strain>
    </source>
</reference>
<dbReference type="Pfam" id="PF00443">
    <property type="entry name" value="UCH"/>
    <property type="match status" value="1"/>
</dbReference>
<feature type="region of interest" description="Disordered" evidence="1">
    <location>
        <begin position="185"/>
        <end position="316"/>
    </location>
</feature>
<organism evidence="4 5">
    <name type="scientific">Friedmanniomyces endolithicus</name>
    <dbReference type="NCBI Taxonomy" id="329885"/>
    <lineage>
        <taxon>Eukaryota</taxon>
        <taxon>Fungi</taxon>
        <taxon>Dikarya</taxon>
        <taxon>Ascomycota</taxon>
        <taxon>Pezizomycotina</taxon>
        <taxon>Dothideomycetes</taxon>
        <taxon>Dothideomycetidae</taxon>
        <taxon>Mycosphaerellales</taxon>
        <taxon>Teratosphaeriaceae</taxon>
        <taxon>Friedmanniomyces</taxon>
    </lineage>
</organism>
<dbReference type="PROSITE" id="PS00972">
    <property type="entry name" value="USP_1"/>
    <property type="match status" value="1"/>
</dbReference>
<dbReference type="InterPro" id="IPR001263">
    <property type="entry name" value="PI3K_accessory_dom"/>
</dbReference>
<dbReference type="Gene3D" id="6.10.140.1260">
    <property type="match status" value="1"/>
</dbReference>
<feature type="compositionally biased region" description="Acidic residues" evidence="1">
    <location>
        <begin position="637"/>
        <end position="646"/>
    </location>
</feature>
<feature type="region of interest" description="Disordered" evidence="1">
    <location>
        <begin position="631"/>
        <end position="691"/>
    </location>
</feature>
<evidence type="ECO:0000256" key="1">
    <source>
        <dbReference type="SAM" id="MobiDB-lite"/>
    </source>
</evidence>
<dbReference type="GO" id="GO:0016579">
    <property type="term" value="P:protein deubiquitination"/>
    <property type="evidence" value="ECO:0007669"/>
    <property type="project" value="InterPro"/>
</dbReference>
<evidence type="ECO:0008006" key="6">
    <source>
        <dbReference type="Google" id="ProtNLM"/>
    </source>
</evidence>
<dbReference type="PANTHER" id="PTHR24006:SF925">
    <property type="entry name" value="UBIQUITINYL HYDROLASE 1"/>
    <property type="match status" value="1"/>
</dbReference>
<dbReference type="GO" id="GO:0016773">
    <property type="term" value="F:phosphotransferase activity, alcohol group as acceptor"/>
    <property type="evidence" value="ECO:0007669"/>
    <property type="project" value="InterPro"/>
</dbReference>
<sequence>MSWNLLERFIESEHFNRDPSLTVAYLARYADYVGIHYVLCSKLRHFSYEEIEFFLPQLCHLLISIDNESMALEEFVIDLCEESVNGALVTFWLLQTYLRDLALQPASTAFQTCRRLYNKVQRIVFGGGEPLRRQRIQENVLPVTVLASLVLASVGLPLLPQHAGPLAIAQARRPRPIEDVISEALQTTPKLGRSATVTGATSTARKTKASSSDPKDPARRRKRPPALQTAGVTTSQTQPSSPLADSPGTPSHRHSLAVRSYGAAAVSTASLPEHRRSVVPPASLPTSPGVPRRPSEMSRRHSQAVRANASSAKSRTQKVRALRQHYFRSQTQLLAALEGISTRLVSVPKPARLSALRAELALVAQDLPAEVDIPLICPASLVDGAASQNVHHRIVRLNPAEATSLNSAEKVPYLLMLEVLREDFDFDPESEQNVQLLAEVASENGKPKRRLFDTSDAARQAAMQARQVEALSDSVLEPRDGDLSSATLLQESDGGAASSMGSPDIRAIKEPPRLSSGVSTLSSHPSLPTPRTSEGPMSRSGSPGLRASPHLKPQQSTQPDVSALADHMRMASQMLAQLEMSATKRPKTEVAAIRAKIIASMQSFEEQSFLSDDALSRPNFDTIMAKADAAASLTEPTDFENDDMEAPTDPSISTGKGAARMENDAMTGGIQRNGDRDDPSAATFGEEWEQKKERIRRTSPYGWAKIKACERIVCDDIDTFKALVSTLGYLSQGAREIKGSWLYIDSILRLMHKFDRATYDTAIDMVSTVNEAVLPAICEKHPRVLPDEIHTTVVRVCGDAIERLAGGRNRDLARYQNIYEQLVKGENDALLAGEANDAEVSDLAIQGDDHTAAMLLRVAWSLQAEKRFLCSDIMDIRACGITMLVSDLVKLFEKYCKHSIDGSKHPVIQYAARFLKQNALTSYIFSADSHATLISHCGDIVSFLGETGAYTDGETDIIWRACTASVEADFANASFTVLQQVCSHLDSDRLLYAVQKYAATPIVAISSPAAIDLLPILFRSLHEKLSRLDVVARERFSLAAFNAAFQLAKNLHGVHGTPAVSSLHMEAMNEVSMATGYPMEWRLQIYDRCVPAILEMSQLATVSIATLQVFLRAGMSREEAQHVLEKLPVAAVVAEIRKLVETAGEHSPGGVANRDYNIRLRLGFAARLLSFAPSAEVEEVQDELYDLLLGDRAINNLARHLAWLELASLTIPQHEIAAAKKLMERYLIEFVPLLPTQFATPALVDVMIQWLKTHIRASMADDRTSEPLELPLWKTLVRIAATSLEAVTANAAVDAVCHLLFIWPQYSTSKDSIAAYYVRFVRDFVDGLCKDFSSFDPEDVLDQAARFHQAIELLSTVLRKSKQMQPSAQLVAPVERITLESRVADSEALCFSLQLCPPQGSPTTTSVQASKTSSVADLAAALPGMTGTSSNRIILGGKLVDLQADASKTLSDIGVESSGVILIRPVYTPDCDLETVLTVSGPVEQEMLAQYDRLEPFLDGPEPVARSAYDFLVNMRPSASARSRICSLEATVAQVFPADNTCRTAYSAHILRTQLTDYARLGVADEHFIMHGVRLLTACLLDEGRPHDINVLLPVTGCLGDFLRGELDRETSRLSADRITERPTQASSTSYFLDASQSTRRMIGLIQSAMRLAEGSLATALHQVLLQAARVDKSVWHALTQDERFTDLQATLLLADDVSVSDSVMVAVNSFGGEETTPDDAVDKYWCAILASVPQALRQNYGTTSFYEIAAEMLSRNEALHASEAQSRQLIATLLEHLRAHKHTESHECSMTDEATAGLLRLLLAAVSILKSFKKPLGLAGIATELFEKLLFPPTGPPPQPLLHDDTRGPTFDLVRALCESPSDYRALTQLTDVALSTLPSSTGQRFPGQADWIRAADACAGLSNLGMTCYMNSLLQQLFANVAFRKFIFDVPIVDAAKQVLLERVQALFIQMQDDPAPCIDTSLLAACLGVQTDSQEDVHGFYATLLTRLEESMPDRKYKLSLIRFFTGKFMSQVRGECGHISAQAEPFTDVSITVKNKASLQESLDEFVQGEPMQGANKYRCHSCDPDDGGRLVNAMKRTCLDETPDNLTFCLKRFTFEAMMGMEGKANDRFDFPAEIDMARYQRQHLENSDDEIQSDVFDLVGVIVHQGSLEFGHYWSYVRLGNAATPARWVNLEDKHVRTCQGVQEVQNQCCGGLQFANGMERSDNAYVLFYRRRAQVDLESSLAKRICAPPTVATRLPPRVEAPAALTEPDITQSHWRWRIGHLFNAQFSAFMDWLVETCPTPDADESSTDLGLMYPATGLVDSLACVAARYMLRLLQIDPDTGKKTPAFIHALNLPMMGPTDCAKFDAKFIQEVAGDTAFLTAVWRTTNPRYSVGVASMLGCRLLKMKEDEDPLYLDTLRRVVSTHALQLKNVGAICEIWQPYFDFITSIMRTGAAETKIVLNSGYLRYIWDVLYIEYADADVRKRCTTILDKTKNDSFNLNPLFGFLCGVLSEHVSIKDPLANDSPYAEVDGKLRLKKHDVLMLTRVYSINGTTMWLPAVIASRRCPLGPDTAWLESPPGKLLGLVAERANSSLLRDMERTLVSRIRDEEERLLPLLSMAFHYCSVRRDSIGDILKQFGREMAAWSPVHTPEILLFYAAVGRVSGVAAIEASQEWIPAFLLSKKAAVRRATIEYIAEHIFVDPRPTAPESVARIRMSRALAARFLPELRAAYQEGQQMRHLGDVLAVMTMEMRWLSALHREVQHIMGDEERKRAVEFPPGLVVEYDESRGTLSGLRNTLEELRDWEVGADAAGSSYVAGRIVEASASPEAEGEDEVGDSSGFSDEEDAEGDSDGR</sequence>
<dbReference type="PROSITE" id="PS51545">
    <property type="entry name" value="PIK_HELICAL"/>
    <property type="match status" value="1"/>
</dbReference>
<gene>
    <name evidence="4" type="ORF">LTR91_020591</name>
</gene>
<evidence type="ECO:0000313" key="5">
    <source>
        <dbReference type="Proteomes" id="UP001175353"/>
    </source>
</evidence>
<proteinExistence type="predicted"/>
<feature type="region of interest" description="Disordered" evidence="1">
    <location>
        <begin position="489"/>
        <end position="562"/>
    </location>
</feature>
<dbReference type="InterPro" id="IPR028889">
    <property type="entry name" value="USP"/>
</dbReference>
<evidence type="ECO:0000313" key="4">
    <source>
        <dbReference type="EMBL" id="KAK0959908.1"/>
    </source>
</evidence>
<dbReference type="SUPFAM" id="SSF48371">
    <property type="entry name" value="ARM repeat"/>
    <property type="match status" value="1"/>
</dbReference>
<feature type="compositionally biased region" description="Low complexity" evidence="1">
    <location>
        <begin position="519"/>
        <end position="533"/>
    </location>
</feature>
<dbReference type="InterPro" id="IPR016024">
    <property type="entry name" value="ARM-type_fold"/>
</dbReference>
<dbReference type="InterPro" id="IPR038765">
    <property type="entry name" value="Papain-like_cys_pep_sf"/>
</dbReference>
<dbReference type="PANTHER" id="PTHR24006">
    <property type="entry name" value="UBIQUITIN CARBOXYL-TERMINAL HYDROLASE"/>
    <property type="match status" value="1"/>
</dbReference>
<comment type="caution">
    <text evidence="4">The sequence shown here is derived from an EMBL/GenBank/DDBJ whole genome shotgun (WGS) entry which is preliminary data.</text>
</comment>
<feature type="compositionally biased region" description="Low complexity" evidence="1">
    <location>
        <begin position="198"/>
        <end position="212"/>
    </location>
</feature>
<dbReference type="InterPro" id="IPR050164">
    <property type="entry name" value="Peptidase_C19"/>
</dbReference>